<feature type="domain" description="DUF4429" evidence="2">
    <location>
        <begin position="142"/>
        <end position="228"/>
    </location>
</feature>
<dbReference type="InterPro" id="IPR018649">
    <property type="entry name" value="SHOCT"/>
</dbReference>
<evidence type="ECO:0000259" key="2">
    <source>
        <dbReference type="Pfam" id="PF14472"/>
    </source>
</evidence>
<gene>
    <name evidence="3" type="ORF">Pro02_17960</name>
</gene>
<evidence type="ECO:0000313" key="3">
    <source>
        <dbReference type="EMBL" id="GIH83388.1"/>
    </source>
</evidence>
<evidence type="ECO:0000259" key="1">
    <source>
        <dbReference type="Pfam" id="PF09851"/>
    </source>
</evidence>
<dbReference type="AlphaFoldDB" id="A0A8J3WBW4"/>
<evidence type="ECO:0008006" key="5">
    <source>
        <dbReference type="Google" id="ProtNLM"/>
    </source>
</evidence>
<comment type="caution">
    <text evidence="3">The sequence shown here is derived from an EMBL/GenBank/DDBJ whole genome shotgun (WGS) entry which is preliminary data.</text>
</comment>
<dbReference type="Pfam" id="PF14472">
    <property type="entry name" value="DUF4429"/>
    <property type="match status" value="2"/>
</dbReference>
<protein>
    <recommendedName>
        <fullName evidence="5">Tat pathway signal sequence domain protein</fullName>
    </recommendedName>
</protein>
<feature type="domain" description="SHOCT" evidence="1">
    <location>
        <begin position="272"/>
        <end position="298"/>
    </location>
</feature>
<dbReference type="EMBL" id="BOOI01000013">
    <property type="protein sequence ID" value="GIH83388.1"/>
    <property type="molecule type" value="Genomic_DNA"/>
</dbReference>
<evidence type="ECO:0000313" key="4">
    <source>
        <dbReference type="Proteomes" id="UP000655044"/>
    </source>
</evidence>
<name>A0A8J3WBW4_PLARO</name>
<sequence>MVADMAEIFVPEGSWTFDGELLRIVPGGDDVHELRRTLGELAVPLAAIGGVSFEPSRKGGSVQLRLRPGADPLTDVVAGRLTGSADPYRLAVPKERTGAAEYLVDEVRTALALEQVPSGPVESFLLPGPAVPMSASAGDGTVSFDGERIRLEWTLFASSGKESAGPQAFLLPDVEGVEWAPQHGLGYGFLRFRLRGGPPAKAPEKDPHCLAWGVQRYGGTTALVAAAVLARLARLPAEPPAPPALPAGRAGEQDALLRRMAELESPDTVIRRLGELGELHRSGVLTDEEFATAKRSLLRRLGDG</sequence>
<reference evidence="3" key="1">
    <citation type="submission" date="2021-01" db="EMBL/GenBank/DDBJ databases">
        <title>Whole genome shotgun sequence of Planobispora rosea NBRC 15558.</title>
        <authorList>
            <person name="Komaki H."/>
            <person name="Tamura T."/>
        </authorList>
    </citation>
    <scope>NUCLEOTIDE SEQUENCE</scope>
    <source>
        <strain evidence="3">NBRC 15558</strain>
    </source>
</reference>
<accession>A0A8J3WBW4</accession>
<dbReference type="Proteomes" id="UP000655044">
    <property type="component" value="Unassembled WGS sequence"/>
</dbReference>
<organism evidence="3 4">
    <name type="scientific">Planobispora rosea</name>
    <dbReference type="NCBI Taxonomy" id="35762"/>
    <lineage>
        <taxon>Bacteria</taxon>
        <taxon>Bacillati</taxon>
        <taxon>Actinomycetota</taxon>
        <taxon>Actinomycetes</taxon>
        <taxon>Streptosporangiales</taxon>
        <taxon>Streptosporangiaceae</taxon>
        <taxon>Planobispora</taxon>
    </lineage>
</organism>
<feature type="domain" description="DUF4429" evidence="2">
    <location>
        <begin position="15"/>
        <end position="108"/>
    </location>
</feature>
<keyword evidence="4" id="KW-1185">Reference proteome</keyword>
<dbReference type="InterPro" id="IPR027860">
    <property type="entry name" value="DUF4429"/>
</dbReference>
<proteinExistence type="predicted"/>
<dbReference type="Pfam" id="PF09851">
    <property type="entry name" value="SHOCT"/>
    <property type="match status" value="1"/>
</dbReference>